<name>A0A6S6T589_9BACT</name>
<dbReference type="EMBL" id="CACVAS010000058">
    <property type="protein sequence ID" value="CAA6810096.1"/>
    <property type="molecule type" value="Genomic_DNA"/>
</dbReference>
<accession>A0A6S6T589</accession>
<organism evidence="1">
    <name type="scientific">uncultured Sulfurovum sp</name>
    <dbReference type="NCBI Taxonomy" id="269237"/>
    <lineage>
        <taxon>Bacteria</taxon>
        <taxon>Pseudomonadati</taxon>
        <taxon>Campylobacterota</taxon>
        <taxon>Epsilonproteobacteria</taxon>
        <taxon>Campylobacterales</taxon>
        <taxon>Sulfurovaceae</taxon>
        <taxon>Sulfurovum</taxon>
        <taxon>environmental samples</taxon>
    </lineage>
</organism>
<sequence>METALKEKLEKIVEQVNVLMIDPDIEIEYCIPEVATTAEKCDINGGPYISVKHTDNKYIEKKIVLTDTYLKESSEKIASMITFTIEQFKLQVDANLMGA</sequence>
<evidence type="ECO:0000313" key="1">
    <source>
        <dbReference type="EMBL" id="CAA6810096.1"/>
    </source>
</evidence>
<proteinExistence type="predicted"/>
<gene>
    <name evidence="1" type="ORF">HELGO_WM28</name>
</gene>
<dbReference type="AlphaFoldDB" id="A0A6S6T589"/>
<protein>
    <submittedName>
        <fullName evidence="1">Uncharacterized protein</fullName>
    </submittedName>
</protein>
<reference evidence="1" key="1">
    <citation type="submission" date="2020-01" db="EMBL/GenBank/DDBJ databases">
        <authorList>
            <person name="Meier V. D."/>
            <person name="Meier V D."/>
        </authorList>
    </citation>
    <scope>NUCLEOTIDE SEQUENCE</scope>
    <source>
        <strain evidence="1">HLG_WM_MAG_01</strain>
    </source>
</reference>